<dbReference type="EMBL" id="WNYA01000006">
    <property type="protein sequence ID" value="KAG8568549.1"/>
    <property type="molecule type" value="Genomic_DNA"/>
</dbReference>
<protein>
    <submittedName>
        <fullName evidence="2">Uncharacterized protein</fullName>
    </submittedName>
</protein>
<evidence type="ECO:0000313" key="2">
    <source>
        <dbReference type="EMBL" id="KAG8568549.1"/>
    </source>
</evidence>
<keyword evidence="1" id="KW-1133">Transmembrane helix</keyword>
<name>A0AAV7B7N7_ENGPU</name>
<comment type="caution">
    <text evidence="2">The sequence shown here is derived from an EMBL/GenBank/DDBJ whole genome shotgun (WGS) entry which is preliminary data.</text>
</comment>
<keyword evidence="1" id="KW-0812">Transmembrane</keyword>
<dbReference type="Proteomes" id="UP000824782">
    <property type="component" value="Unassembled WGS sequence"/>
</dbReference>
<evidence type="ECO:0000313" key="3">
    <source>
        <dbReference type="Proteomes" id="UP000824782"/>
    </source>
</evidence>
<feature type="transmembrane region" description="Helical" evidence="1">
    <location>
        <begin position="46"/>
        <end position="65"/>
    </location>
</feature>
<accession>A0AAV7B7N7</accession>
<evidence type="ECO:0000256" key="1">
    <source>
        <dbReference type="SAM" id="Phobius"/>
    </source>
</evidence>
<keyword evidence="3" id="KW-1185">Reference proteome</keyword>
<feature type="transmembrane region" description="Helical" evidence="1">
    <location>
        <begin position="77"/>
        <end position="94"/>
    </location>
</feature>
<feature type="transmembrane region" description="Helical" evidence="1">
    <location>
        <begin position="7"/>
        <end position="40"/>
    </location>
</feature>
<organism evidence="2 3">
    <name type="scientific">Engystomops pustulosus</name>
    <name type="common">Tungara frog</name>
    <name type="synonym">Physalaemus pustulosus</name>
    <dbReference type="NCBI Taxonomy" id="76066"/>
    <lineage>
        <taxon>Eukaryota</taxon>
        <taxon>Metazoa</taxon>
        <taxon>Chordata</taxon>
        <taxon>Craniata</taxon>
        <taxon>Vertebrata</taxon>
        <taxon>Euteleostomi</taxon>
        <taxon>Amphibia</taxon>
        <taxon>Batrachia</taxon>
        <taxon>Anura</taxon>
        <taxon>Neobatrachia</taxon>
        <taxon>Hyloidea</taxon>
        <taxon>Leptodactylidae</taxon>
        <taxon>Leiuperinae</taxon>
        <taxon>Engystomops</taxon>
    </lineage>
</organism>
<dbReference type="AlphaFoldDB" id="A0AAV7B7N7"/>
<gene>
    <name evidence="2" type="ORF">GDO81_014060</name>
</gene>
<sequence>MYSASNFLIYFFSISLFLFVMQLPYFSLACLYCILFSLTLSPPTTSKWQCLWLALTLVVLLQGYYSNKLCMTIYDGDIFLFPGCSLSSILFLLSDMDRFVMGT</sequence>
<keyword evidence="1" id="KW-0472">Membrane</keyword>
<proteinExistence type="predicted"/>
<reference evidence="2" key="1">
    <citation type="thesis" date="2020" institute="ProQuest LLC" country="789 East Eisenhower Parkway, Ann Arbor, MI, USA">
        <title>Comparative Genomics and Chromosome Evolution.</title>
        <authorList>
            <person name="Mudd A.B."/>
        </authorList>
    </citation>
    <scope>NUCLEOTIDE SEQUENCE</scope>
    <source>
        <strain evidence="2">237g6f4</strain>
        <tissue evidence="2">Blood</tissue>
    </source>
</reference>